<comment type="caution">
    <text evidence="1">The sequence shown here is derived from an EMBL/GenBank/DDBJ whole genome shotgun (WGS) entry which is preliminary data.</text>
</comment>
<dbReference type="EMBL" id="BLKS01000001">
    <property type="protein sequence ID" value="GFG51968.1"/>
    <property type="molecule type" value="Genomic_DNA"/>
</dbReference>
<evidence type="ECO:0008006" key="3">
    <source>
        <dbReference type="Google" id="ProtNLM"/>
    </source>
</evidence>
<sequence length="63" mass="6862">MRFDGAAAGRMHTAHGDAVRLAIDEVVDRLHQWARAASEIAAELRSSADRYVETDAIAGRRLG</sequence>
<dbReference type="InterPro" id="IPR022536">
    <property type="entry name" value="EspC"/>
</dbReference>
<evidence type="ECO:0000313" key="2">
    <source>
        <dbReference type="Proteomes" id="UP000465302"/>
    </source>
</evidence>
<protein>
    <recommendedName>
        <fullName evidence="3">ESX-1 secretion-associated protein</fullName>
    </recommendedName>
</protein>
<dbReference type="Pfam" id="PF10824">
    <property type="entry name" value="T7SS_ESX_EspC"/>
    <property type="match status" value="1"/>
</dbReference>
<proteinExistence type="predicted"/>
<evidence type="ECO:0000313" key="1">
    <source>
        <dbReference type="EMBL" id="GFG51968.1"/>
    </source>
</evidence>
<dbReference type="GO" id="GO:0009306">
    <property type="term" value="P:protein secretion"/>
    <property type="evidence" value="ECO:0007669"/>
    <property type="project" value="InterPro"/>
</dbReference>
<dbReference type="AlphaFoldDB" id="A0A7I9W3N0"/>
<organism evidence="1 2">
    <name type="scientific">Mycolicibacterium agri</name>
    <name type="common">Mycobacterium agri</name>
    <dbReference type="NCBI Taxonomy" id="36811"/>
    <lineage>
        <taxon>Bacteria</taxon>
        <taxon>Bacillati</taxon>
        <taxon>Actinomycetota</taxon>
        <taxon>Actinomycetes</taxon>
        <taxon>Mycobacteriales</taxon>
        <taxon>Mycobacteriaceae</taxon>
        <taxon>Mycolicibacterium</taxon>
    </lineage>
</organism>
<gene>
    <name evidence="1" type="ORF">MAGR_34090</name>
</gene>
<accession>A0A7I9W3N0</accession>
<name>A0A7I9W3N0_MYCAG</name>
<reference evidence="1 2" key="1">
    <citation type="journal article" date="2019" name="Emerg. Microbes Infect.">
        <title>Comprehensive subspecies identification of 175 nontuberculous mycobacteria species based on 7547 genomic profiles.</title>
        <authorList>
            <person name="Matsumoto Y."/>
            <person name="Kinjo T."/>
            <person name="Motooka D."/>
            <person name="Nabeya D."/>
            <person name="Jung N."/>
            <person name="Uechi K."/>
            <person name="Horii T."/>
            <person name="Iida T."/>
            <person name="Fujita J."/>
            <person name="Nakamura S."/>
        </authorList>
    </citation>
    <scope>NUCLEOTIDE SEQUENCE [LARGE SCALE GENOMIC DNA]</scope>
    <source>
        <strain evidence="1 2">JCM 6377</strain>
    </source>
</reference>
<dbReference type="Proteomes" id="UP000465302">
    <property type="component" value="Unassembled WGS sequence"/>
</dbReference>